<dbReference type="GO" id="GO:0016810">
    <property type="term" value="F:hydrolase activity, acting on carbon-nitrogen (but not peptide) bonds"/>
    <property type="evidence" value="ECO:0007669"/>
    <property type="project" value="InterPro"/>
</dbReference>
<protein>
    <submittedName>
        <fullName evidence="7">Glycosyl transferase family 2</fullName>
    </submittedName>
</protein>
<dbReference type="AlphaFoldDB" id="A0A8J2UEC7"/>
<dbReference type="RefSeq" id="WP_188933357.1">
    <property type="nucleotide sequence ID" value="NZ_BMJC01000003.1"/>
</dbReference>
<dbReference type="Gene3D" id="3.20.20.370">
    <property type="entry name" value="Glycoside hydrolase/deacetylase"/>
    <property type="match status" value="1"/>
</dbReference>
<dbReference type="PANTHER" id="PTHR43630">
    <property type="entry name" value="POLY-BETA-1,6-N-ACETYL-D-GLUCOSAMINE SYNTHASE"/>
    <property type="match status" value="1"/>
</dbReference>
<evidence type="ECO:0000313" key="8">
    <source>
        <dbReference type="Proteomes" id="UP000607559"/>
    </source>
</evidence>
<sequence length="1167" mass="133158">MDGNATPTSTTQIFQTNSPGRWQRLKWGGRILLFFLALGIVIFYVAISRDYKPALPRMKEQSQLYKKVLDTSHSFLFKNTLIEQYGGFRKYINEKVPYHGGAFPGQSKKDSERMAQQRSKKVDTNFRSFTKFPTGIRAAFYVDWDAQSFLSLQQYIDKMNLVIPEWIFIDPTADTVYTDIDARAWGVMKKSGVKILPILSNNYKELFRGDAVHRIINDPVKKQRLINDVINILVKNNFIGVNVDFEELQEKSNDKLVEFQKDLYEQLHARHLLVTQDVIPFNEDYDVRQLSKYNDYVFLMAYDQYSDNSGPGPIAHQKWIEGAVDAAVKYIPEQKLILCLAAYGYDWRLGKEMSSRTVSYQQALFTAKDNEATIDFDNDSYNLHYSYDDEDNVRHQVQFTDAATIFNALRFATEYGLAGTSIWRLGDEDPRVWEFYDEDMQKSAVAHFNFSEFSKVDAMASADFVDYEGSGEVLDIIGTPTNGRITPEVNTGEMLISEESYDSLPSRFVARKYGTEDSMKLVLTFDDGPDPDYTPKILDILSRYHVPAAFFVVGINAENNIPIVKREFREGHEIGNHTFTHPNIAKVSTRRAILEMESTRLLIECITGRSTIMFRAPYNADFEPEKWEELIPVAIARKKNYLDIGESIDPLDWEPGATADSIFERTIRRKQEMSKAGLSGNIILLHDAGGEGREATVVALPRIIEYFQHKGFKFTTVADILGKTRDEMMPPVPKGSGYYLLQVNYYFAEIGYWGGHILFSAFVVFMILSVSRVLFIAFIATKEHLREKKYGLQPFWRLDGQSAPLVSIIVPAYNEEVNAVGSVESLLKGDYPNFEIIFVNDGSKDQTYERVSEAFADNPNVKVYTKPNGGKASALNYGISRSNAEFVICIDADTKLKPNAVSLLMEHFGERTGRRSGHAGLVGAVAGNVKVGNQVNLLTRWQAIEYISSQNFDRKAFSYLNAITVVPGAIGAFRKKAIEDAGGFTTDTLAEDCDLTIRILRCGYVIENDNRSIAMTEAPETLKQFFKQRFRWSYGVMQTFWKNRDALMNWKYRWLGWAALPNILIFQYIIPFLIPLADFFMVVGLLTGNASKIGGYYLVFMLVDLAVALLAFSFERENLTRLIWLIPQRLIWRWLTWLVLFRAVRRALKGELQHWGVLKRTGNVKVV</sequence>
<dbReference type="InterPro" id="IPR017853">
    <property type="entry name" value="GH"/>
</dbReference>
<dbReference type="CDD" id="cd06423">
    <property type="entry name" value="CESA_like"/>
    <property type="match status" value="1"/>
</dbReference>
<dbReference type="SUPFAM" id="SSF51445">
    <property type="entry name" value="(Trans)glycosidases"/>
    <property type="match status" value="1"/>
</dbReference>
<accession>A0A8J2UEC7</accession>
<dbReference type="Pfam" id="PF01522">
    <property type="entry name" value="Polysacc_deac_1"/>
    <property type="match status" value="1"/>
</dbReference>
<dbReference type="Gene3D" id="3.20.20.80">
    <property type="entry name" value="Glycosidases"/>
    <property type="match status" value="1"/>
</dbReference>
<dbReference type="InterPro" id="IPR029044">
    <property type="entry name" value="Nucleotide-diphossugar_trans"/>
</dbReference>
<dbReference type="InterPro" id="IPR002509">
    <property type="entry name" value="NODB_dom"/>
</dbReference>
<feature type="domain" description="NodB homology" evidence="5">
    <location>
        <begin position="519"/>
        <end position="715"/>
    </location>
</feature>
<feature type="transmembrane region" description="Helical" evidence="4">
    <location>
        <begin position="27"/>
        <end position="47"/>
    </location>
</feature>
<keyword evidence="3 7" id="KW-0808">Transferase</keyword>
<keyword evidence="4" id="KW-0472">Membrane</keyword>
<dbReference type="Gene3D" id="3.10.50.10">
    <property type="match status" value="1"/>
</dbReference>
<evidence type="ECO:0000256" key="1">
    <source>
        <dbReference type="ARBA" id="ARBA00006739"/>
    </source>
</evidence>
<comment type="caution">
    <text evidence="7">The sequence shown here is derived from an EMBL/GenBank/DDBJ whole genome shotgun (WGS) entry which is preliminary data.</text>
</comment>
<reference evidence="7" key="2">
    <citation type="submission" date="2020-09" db="EMBL/GenBank/DDBJ databases">
        <authorList>
            <person name="Sun Q."/>
            <person name="Zhou Y."/>
        </authorList>
    </citation>
    <scope>NUCLEOTIDE SEQUENCE</scope>
    <source>
        <strain evidence="7">CGMCC 1.15448</strain>
    </source>
</reference>
<dbReference type="EMBL" id="BMJC01000003">
    <property type="protein sequence ID" value="GGB05954.1"/>
    <property type="molecule type" value="Genomic_DNA"/>
</dbReference>
<dbReference type="Gene3D" id="3.90.550.10">
    <property type="entry name" value="Spore Coat Polysaccharide Biosynthesis Protein SpsA, Chain A"/>
    <property type="match status" value="1"/>
</dbReference>
<dbReference type="SUPFAM" id="SSF88713">
    <property type="entry name" value="Glycoside hydrolase/deacetylase"/>
    <property type="match status" value="1"/>
</dbReference>
<dbReference type="GO" id="GO:0005975">
    <property type="term" value="P:carbohydrate metabolic process"/>
    <property type="evidence" value="ECO:0007669"/>
    <property type="project" value="InterPro"/>
</dbReference>
<keyword evidence="8" id="KW-1185">Reference proteome</keyword>
<evidence type="ECO:0000256" key="4">
    <source>
        <dbReference type="SAM" id="Phobius"/>
    </source>
</evidence>
<comment type="similarity">
    <text evidence="1">Belongs to the glycosyltransferase 2 family.</text>
</comment>
<keyword evidence="4" id="KW-1133">Transmembrane helix</keyword>
<evidence type="ECO:0000256" key="3">
    <source>
        <dbReference type="ARBA" id="ARBA00022679"/>
    </source>
</evidence>
<evidence type="ECO:0000313" key="7">
    <source>
        <dbReference type="EMBL" id="GGB05954.1"/>
    </source>
</evidence>
<dbReference type="Pfam" id="PF00535">
    <property type="entry name" value="Glycos_transf_2"/>
    <property type="match status" value="1"/>
</dbReference>
<feature type="transmembrane region" description="Helical" evidence="4">
    <location>
        <begin position="1094"/>
        <end position="1114"/>
    </location>
</feature>
<dbReference type="InterPro" id="IPR029070">
    <property type="entry name" value="Chitinase_insertion_sf"/>
</dbReference>
<dbReference type="GO" id="GO:0016757">
    <property type="term" value="F:glycosyltransferase activity"/>
    <property type="evidence" value="ECO:0007669"/>
    <property type="project" value="UniProtKB-KW"/>
</dbReference>
<evidence type="ECO:0000259" key="6">
    <source>
        <dbReference type="PROSITE" id="PS51910"/>
    </source>
</evidence>
<proteinExistence type="inferred from homology"/>
<organism evidence="7 8">
    <name type="scientific">Puia dinghuensis</name>
    <dbReference type="NCBI Taxonomy" id="1792502"/>
    <lineage>
        <taxon>Bacteria</taxon>
        <taxon>Pseudomonadati</taxon>
        <taxon>Bacteroidota</taxon>
        <taxon>Chitinophagia</taxon>
        <taxon>Chitinophagales</taxon>
        <taxon>Chitinophagaceae</taxon>
        <taxon>Puia</taxon>
    </lineage>
</organism>
<dbReference type="GO" id="GO:0008061">
    <property type="term" value="F:chitin binding"/>
    <property type="evidence" value="ECO:0007669"/>
    <property type="project" value="InterPro"/>
</dbReference>
<evidence type="ECO:0000259" key="5">
    <source>
        <dbReference type="PROSITE" id="PS51677"/>
    </source>
</evidence>
<keyword evidence="4" id="KW-0812">Transmembrane</keyword>
<gene>
    <name evidence="7" type="ORF">GCM10011511_31690</name>
</gene>
<feature type="transmembrane region" description="Helical" evidence="4">
    <location>
        <begin position="757"/>
        <end position="780"/>
    </location>
</feature>
<evidence type="ECO:0000256" key="2">
    <source>
        <dbReference type="ARBA" id="ARBA00022676"/>
    </source>
</evidence>
<dbReference type="SMART" id="SM00636">
    <property type="entry name" value="Glyco_18"/>
    <property type="match status" value="1"/>
</dbReference>
<keyword evidence="2" id="KW-0328">Glycosyltransferase</keyword>
<dbReference type="Pfam" id="PF00704">
    <property type="entry name" value="Glyco_hydro_18"/>
    <property type="match status" value="1"/>
</dbReference>
<name>A0A8J2UEC7_9BACT</name>
<feature type="transmembrane region" description="Helical" evidence="4">
    <location>
        <begin position="1054"/>
        <end position="1074"/>
    </location>
</feature>
<dbReference type="PROSITE" id="PS51677">
    <property type="entry name" value="NODB"/>
    <property type="match status" value="1"/>
</dbReference>
<reference evidence="7" key="1">
    <citation type="journal article" date="2014" name="Int. J. Syst. Evol. Microbiol.">
        <title>Complete genome sequence of Corynebacterium casei LMG S-19264T (=DSM 44701T), isolated from a smear-ripened cheese.</title>
        <authorList>
            <consortium name="US DOE Joint Genome Institute (JGI-PGF)"/>
            <person name="Walter F."/>
            <person name="Albersmeier A."/>
            <person name="Kalinowski J."/>
            <person name="Ruckert C."/>
        </authorList>
    </citation>
    <scope>NUCLEOTIDE SEQUENCE</scope>
    <source>
        <strain evidence="7">CGMCC 1.15448</strain>
    </source>
</reference>
<dbReference type="InterPro" id="IPR001223">
    <property type="entry name" value="Glyco_hydro18_cat"/>
</dbReference>
<dbReference type="SUPFAM" id="SSF53448">
    <property type="entry name" value="Nucleotide-diphospho-sugar transferases"/>
    <property type="match status" value="1"/>
</dbReference>
<dbReference type="InterPro" id="IPR001173">
    <property type="entry name" value="Glyco_trans_2-like"/>
</dbReference>
<dbReference type="Proteomes" id="UP000607559">
    <property type="component" value="Unassembled WGS sequence"/>
</dbReference>
<feature type="domain" description="GH18" evidence="6">
    <location>
        <begin position="135"/>
        <end position="443"/>
    </location>
</feature>
<dbReference type="PANTHER" id="PTHR43630:SF1">
    <property type="entry name" value="POLY-BETA-1,6-N-ACETYL-D-GLUCOSAMINE SYNTHASE"/>
    <property type="match status" value="1"/>
</dbReference>
<dbReference type="InterPro" id="IPR011583">
    <property type="entry name" value="Chitinase_II/V-like_cat"/>
</dbReference>
<dbReference type="PROSITE" id="PS51910">
    <property type="entry name" value="GH18_2"/>
    <property type="match status" value="1"/>
</dbReference>
<dbReference type="InterPro" id="IPR011330">
    <property type="entry name" value="Glyco_hydro/deAcase_b/a-brl"/>
</dbReference>